<comment type="caution">
    <text evidence="1">The sequence shown here is derived from an EMBL/GenBank/DDBJ whole genome shotgun (WGS) entry which is preliminary data.</text>
</comment>
<organism evidence="1 2">
    <name type="scientific">Acetonema longum DSM 6540</name>
    <dbReference type="NCBI Taxonomy" id="1009370"/>
    <lineage>
        <taxon>Bacteria</taxon>
        <taxon>Bacillati</taxon>
        <taxon>Bacillota</taxon>
        <taxon>Negativicutes</taxon>
        <taxon>Acetonemataceae</taxon>
        <taxon>Acetonema</taxon>
    </lineage>
</organism>
<dbReference type="OrthoDB" id="1633523at2"/>
<evidence type="ECO:0000313" key="2">
    <source>
        <dbReference type="Proteomes" id="UP000003240"/>
    </source>
</evidence>
<reference evidence="1 2" key="1">
    <citation type="journal article" date="2011" name="EMBO J.">
        <title>Structural diversity of bacterial flagellar motors.</title>
        <authorList>
            <person name="Chen S."/>
            <person name="Beeby M."/>
            <person name="Murphy G.E."/>
            <person name="Leadbetter J.R."/>
            <person name="Hendrixson D.R."/>
            <person name="Briegel A."/>
            <person name="Li Z."/>
            <person name="Shi J."/>
            <person name="Tocheva E.I."/>
            <person name="Muller A."/>
            <person name="Dobro M.J."/>
            <person name="Jensen G.J."/>
        </authorList>
    </citation>
    <scope>NUCLEOTIDE SEQUENCE [LARGE SCALE GENOMIC DNA]</scope>
    <source>
        <strain evidence="1 2">DSM 6540</strain>
    </source>
</reference>
<protein>
    <submittedName>
        <fullName evidence="1">Uncharacterized protein</fullName>
    </submittedName>
</protein>
<dbReference type="Proteomes" id="UP000003240">
    <property type="component" value="Unassembled WGS sequence"/>
</dbReference>
<dbReference type="eggNOG" id="ENOG5032Z01">
    <property type="taxonomic scope" value="Bacteria"/>
</dbReference>
<sequence length="330" mass="36658">MAYEIGTANSHRELLDKIRNFVSNEEIHGSQAWAIQRDTATELILKGPGDTGQDEIYVGFEVFEDAVQGYYNLRLNGFIGYDEGLPFSDQPGGIPSYQPQLPLISGSQMKYWIVANGRRIIAVAKIGTQYEAAYLGLLHPYGTEGQYPYPLAIGGSMTGQTTKYTPTSGSGYTQSPSEDYKYTQRQTDHRHFVDPGTARGTLTTGALRVRRIDGKWPVYHNYHQSYSQTSSGGVYSDILSSSLNGYFVWPGLCGSLSNLLQNMDGIYQLFPFALAEKPDNNTIGQFDGCYWITGRGLAAEDELMIDADRYIAVPNVWRADPGDFWALKLS</sequence>
<gene>
    <name evidence="1" type="ORF">ALO_09184</name>
</gene>
<keyword evidence="2" id="KW-1185">Reference proteome</keyword>
<evidence type="ECO:0000313" key="1">
    <source>
        <dbReference type="EMBL" id="EGO64164.1"/>
    </source>
</evidence>
<dbReference type="STRING" id="1009370.ALO_09184"/>
<proteinExistence type="predicted"/>
<dbReference type="EMBL" id="AFGF01000074">
    <property type="protein sequence ID" value="EGO64164.1"/>
    <property type="molecule type" value="Genomic_DNA"/>
</dbReference>
<name>F7NID4_9FIRM</name>
<dbReference type="RefSeq" id="WP_004094924.1">
    <property type="nucleotide sequence ID" value="NZ_AFGF01000074.1"/>
</dbReference>
<accession>F7NID4</accession>
<dbReference type="AlphaFoldDB" id="F7NID4"/>